<reference evidence="1 2" key="1">
    <citation type="submission" date="2021-07" db="EMBL/GenBank/DDBJ databases">
        <title>Whole Genome Sequence of Nocardia Iowensis.</title>
        <authorList>
            <person name="Lamm A."/>
            <person name="Collins-Fairclough A.M."/>
            <person name="Bunk B."/>
            <person name="Sproer C."/>
        </authorList>
    </citation>
    <scope>NUCLEOTIDE SEQUENCE [LARGE SCALE GENOMIC DNA]</scope>
    <source>
        <strain evidence="1 2">NRRL 5646</strain>
    </source>
</reference>
<accession>A0ABX8RXM5</accession>
<dbReference type="RefSeq" id="WP_218474907.1">
    <property type="nucleotide sequence ID" value="NZ_BAABJN010000001.1"/>
</dbReference>
<keyword evidence="2" id="KW-1185">Reference proteome</keyword>
<gene>
    <name evidence="1" type="ORF">KV110_08480</name>
</gene>
<dbReference type="EMBL" id="CP078145">
    <property type="protein sequence ID" value="QXN93125.1"/>
    <property type="molecule type" value="Genomic_DNA"/>
</dbReference>
<evidence type="ECO:0008006" key="3">
    <source>
        <dbReference type="Google" id="ProtNLM"/>
    </source>
</evidence>
<evidence type="ECO:0000313" key="1">
    <source>
        <dbReference type="EMBL" id="QXN93125.1"/>
    </source>
</evidence>
<dbReference type="PANTHER" id="PTHR13812">
    <property type="entry name" value="KETIMINE REDUCTASE MU-CRYSTALLIN"/>
    <property type="match status" value="1"/>
</dbReference>
<dbReference type="Pfam" id="PF02423">
    <property type="entry name" value="OCD_Mu_crystall"/>
    <property type="match status" value="1"/>
</dbReference>
<sequence>MTESMLFLDRSAVMDCVAGIDVVAEVGQVLRDHSAQRTSMPEEGYLSWTNSTEAQCRSLAMLGGVLRDSGDLYGLKVINAAVDNPRRGLERAGGVAFLFDPETARPRCMVEASYLSAARTAGYSVLSIELLGPPAWNSAAFIGCGTQAAMHIELMVGRFPTFGAVHLYDVDRSRAAAFAAATAQKFPQLRIIVAPTVEQAVRSAPVIITVTTSTTPYIPGGWIADGSFVAHVSLDDLTEDALVGARALYVDDIDLVRDNPRRILGRMLSQEPTIGVTGTLGEVLAGSCPVVRPSTSGYVVSNPFGMSILDVGLIAAVECRARQLGLGQLLELR</sequence>
<dbReference type="Proteomes" id="UP000694257">
    <property type="component" value="Chromosome"/>
</dbReference>
<dbReference type="InterPro" id="IPR003462">
    <property type="entry name" value="ODC_Mu_crystall"/>
</dbReference>
<protein>
    <recommendedName>
        <fullName evidence="3">Ornithine cyclodeaminase</fullName>
    </recommendedName>
</protein>
<evidence type="ECO:0000313" key="2">
    <source>
        <dbReference type="Proteomes" id="UP000694257"/>
    </source>
</evidence>
<dbReference type="PIRSF" id="PIRSF001439">
    <property type="entry name" value="CryM"/>
    <property type="match status" value="1"/>
</dbReference>
<organism evidence="1 2">
    <name type="scientific">Nocardia iowensis</name>
    <dbReference type="NCBI Taxonomy" id="204891"/>
    <lineage>
        <taxon>Bacteria</taxon>
        <taxon>Bacillati</taxon>
        <taxon>Actinomycetota</taxon>
        <taxon>Actinomycetes</taxon>
        <taxon>Mycobacteriales</taxon>
        <taxon>Nocardiaceae</taxon>
        <taxon>Nocardia</taxon>
    </lineage>
</organism>
<proteinExistence type="predicted"/>
<dbReference type="PANTHER" id="PTHR13812:SF19">
    <property type="entry name" value="KETIMINE REDUCTASE MU-CRYSTALLIN"/>
    <property type="match status" value="1"/>
</dbReference>
<name>A0ABX8RXM5_NOCIO</name>